<protein>
    <submittedName>
        <fullName evidence="8">RNA polymerase sigma-70 factor</fullName>
    </submittedName>
</protein>
<dbReference type="InterPro" id="IPR013324">
    <property type="entry name" value="RNA_pol_sigma_r3/r4-like"/>
</dbReference>
<dbReference type="RefSeq" id="WP_187282384.1">
    <property type="nucleotide sequence ID" value="NZ_CP120983.1"/>
</dbReference>
<sequence>MVENRMSEEHVVDRATEAFVAQRNLLFTVAYEMLGSAVDAEDVLQETWLRWVEVDLDQVRDQRAYLVRITTRQALNRLRTMSRRKESYVGPWLPEPLLTTPDVAQDVELAESVSMAVMLVLETLSPTERAVFVLREVFDVGYDEIAAAVDRTPAAVRQIAHRARRHVDARRPRTVVSQRQTREAVDSFVRALKGGDLQELLDVLAPDVVYMGDGGGVKHAALRPIAGAGKVARLLAGGLGRNTIPITFGPTMVNGSPALALHLDGELDSIVAVHVEAGRITGLYVVRNPEKLSRIASETPLALR</sequence>
<dbReference type="Gene3D" id="1.10.1740.10">
    <property type="match status" value="1"/>
</dbReference>
<evidence type="ECO:0000313" key="9">
    <source>
        <dbReference type="Proteomes" id="UP001224433"/>
    </source>
</evidence>
<dbReference type="SUPFAM" id="SSF54427">
    <property type="entry name" value="NTF2-like"/>
    <property type="match status" value="1"/>
</dbReference>
<dbReference type="Gene3D" id="3.10.450.50">
    <property type="match status" value="1"/>
</dbReference>
<evidence type="ECO:0000256" key="2">
    <source>
        <dbReference type="ARBA" id="ARBA00011344"/>
    </source>
</evidence>
<organism evidence="8 9">
    <name type="scientific">Streptomyces glycanivorans</name>
    <dbReference type="NCBI Taxonomy" id="3033808"/>
    <lineage>
        <taxon>Bacteria</taxon>
        <taxon>Bacillati</taxon>
        <taxon>Actinomycetota</taxon>
        <taxon>Actinomycetes</taxon>
        <taxon>Kitasatosporales</taxon>
        <taxon>Streptomycetaceae</taxon>
        <taxon>Streptomyces</taxon>
    </lineage>
</organism>
<comment type="similarity">
    <text evidence="1">Belongs to the sigma-70 factor family. ECF subfamily.</text>
</comment>
<dbReference type="InterPro" id="IPR013249">
    <property type="entry name" value="RNA_pol_sigma70_r4_t2"/>
</dbReference>
<dbReference type="NCBIfam" id="TIGR02957">
    <property type="entry name" value="SigX4"/>
    <property type="match status" value="1"/>
</dbReference>
<dbReference type="InterPro" id="IPR036388">
    <property type="entry name" value="WH-like_DNA-bd_sf"/>
</dbReference>
<dbReference type="InterPro" id="IPR014284">
    <property type="entry name" value="RNA_pol_sigma-70_dom"/>
</dbReference>
<keyword evidence="5" id="KW-0804">Transcription</keyword>
<dbReference type="SUPFAM" id="SSF88659">
    <property type="entry name" value="Sigma3 and sigma4 domains of RNA polymerase sigma factors"/>
    <property type="match status" value="1"/>
</dbReference>
<evidence type="ECO:0000313" key="8">
    <source>
        <dbReference type="EMBL" id="WLQ66928.1"/>
    </source>
</evidence>
<keyword evidence="3" id="KW-0805">Transcription regulation</keyword>
<dbReference type="NCBIfam" id="TIGR02937">
    <property type="entry name" value="sigma70-ECF"/>
    <property type="match status" value="1"/>
</dbReference>
<reference evidence="8 9" key="1">
    <citation type="submission" date="2023-03" db="EMBL/GenBank/DDBJ databases">
        <title>Isolation and description of six Streptomyces strains from soil environments, able to metabolize different microbial glucans.</title>
        <authorList>
            <person name="Widen T."/>
            <person name="Larsbrink J."/>
        </authorList>
    </citation>
    <scope>NUCLEOTIDE SEQUENCE [LARGE SCALE GENOMIC DNA]</scope>
    <source>
        <strain evidence="8 9">Alt3</strain>
    </source>
</reference>
<accession>A0ABY9JK80</accession>
<dbReference type="SUPFAM" id="SSF88946">
    <property type="entry name" value="Sigma2 domain of RNA polymerase sigma factors"/>
    <property type="match status" value="1"/>
</dbReference>
<dbReference type="PANTHER" id="PTHR30173:SF36">
    <property type="entry name" value="ECF RNA POLYMERASE SIGMA FACTOR SIGJ"/>
    <property type="match status" value="1"/>
</dbReference>
<dbReference type="Pfam" id="PF04542">
    <property type="entry name" value="Sigma70_r2"/>
    <property type="match status" value="1"/>
</dbReference>
<dbReference type="Pfam" id="PF08281">
    <property type="entry name" value="Sigma70_r4_2"/>
    <property type="match status" value="1"/>
</dbReference>
<keyword evidence="4" id="KW-0731">Sigma factor</keyword>
<keyword evidence="9" id="KW-1185">Reference proteome</keyword>
<dbReference type="Proteomes" id="UP001224433">
    <property type="component" value="Chromosome"/>
</dbReference>
<dbReference type="PANTHER" id="PTHR30173">
    <property type="entry name" value="SIGMA 19 FACTOR"/>
    <property type="match status" value="1"/>
</dbReference>
<dbReference type="InterPro" id="IPR014303">
    <property type="entry name" value="RNA_pol_sigma-70_ECF"/>
</dbReference>
<dbReference type="InterPro" id="IPR032710">
    <property type="entry name" value="NTF2-like_dom_sf"/>
</dbReference>
<gene>
    <name evidence="8" type="ORF">P8A20_26630</name>
</gene>
<evidence type="ECO:0000256" key="4">
    <source>
        <dbReference type="ARBA" id="ARBA00023082"/>
    </source>
</evidence>
<dbReference type="InterPro" id="IPR052704">
    <property type="entry name" value="ECF_Sigma-70_Domain"/>
</dbReference>
<comment type="subunit">
    <text evidence="2">Interacts transiently with the RNA polymerase catalytic core formed by RpoA, RpoB, RpoC and RpoZ (2 alpha, 1 beta, 1 beta' and 1 omega subunit) to form the RNA polymerase holoenzyme that can initiate transcription.</text>
</comment>
<dbReference type="InterPro" id="IPR007627">
    <property type="entry name" value="RNA_pol_sigma70_r2"/>
</dbReference>
<feature type="domain" description="RNA polymerase sigma factor 70 region 4 type 2" evidence="7">
    <location>
        <begin position="115"/>
        <end position="166"/>
    </location>
</feature>
<evidence type="ECO:0000256" key="1">
    <source>
        <dbReference type="ARBA" id="ARBA00010641"/>
    </source>
</evidence>
<dbReference type="InterPro" id="IPR013325">
    <property type="entry name" value="RNA_pol_sigma_r2"/>
</dbReference>
<dbReference type="Gene3D" id="1.10.10.10">
    <property type="entry name" value="Winged helix-like DNA-binding domain superfamily/Winged helix DNA-binding domain"/>
    <property type="match status" value="1"/>
</dbReference>
<proteinExistence type="inferred from homology"/>
<evidence type="ECO:0000256" key="5">
    <source>
        <dbReference type="ARBA" id="ARBA00023163"/>
    </source>
</evidence>
<evidence type="ECO:0000259" key="6">
    <source>
        <dbReference type="Pfam" id="PF04542"/>
    </source>
</evidence>
<dbReference type="NCBIfam" id="NF007214">
    <property type="entry name" value="PRK09636.1"/>
    <property type="match status" value="1"/>
</dbReference>
<evidence type="ECO:0000256" key="3">
    <source>
        <dbReference type="ARBA" id="ARBA00023015"/>
    </source>
</evidence>
<name>A0ABY9JK80_9ACTN</name>
<evidence type="ECO:0000259" key="7">
    <source>
        <dbReference type="Pfam" id="PF08281"/>
    </source>
</evidence>
<dbReference type="EMBL" id="CP120983">
    <property type="protein sequence ID" value="WLQ66928.1"/>
    <property type="molecule type" value="Genomic_DNA"/>
</dbReference>
<feature type="domain" description="RNA polymerase sigma-70 region 2" evidence="6">
    <location>
        <begin position="23"/>
        <end position="83"/>
    </location>
</feature>